<dbReference type="EMBL" id="WMBR01000005">
    <property type="protein sequence ID" value="MXP23319.1"/>
    <property type="molecule type" value="Genomic_DNA"/>
</dbReference>
<dbReference type="Gene3D" id="3.30.450.40">
    <property type="match status" value="1"/>
</dbReference>
<accession>A0A6L7GTH6</accession>
<reference evidence="6 7" key="1">
    <citation type="submission" date="2019-11" db="EMBL/GenBank/DDBJ databases">
        <title>Gordonia sp. nov., a novel actinobacterium isolated from mangrove soil in Hainan.</title>
        <authorList>
            <person name="Huang X."/>
            <person name="Xie Y."/>
            <person name="Chu X."/>
            <person name="Xiao K."/>
        </authorList>
    </citation>
    <scope>NUCLEOTIDE SEQUENCE [LARGE SCALE GENOMIC DNA]</scope>
    <source>
        <strain evidence="6 7">HNM0687</strain>
    </source>
</reference>
<comment type="caution">
    <text evidence="6">The sequence shown here is derived from an EMBL/GenBank/DDBJ whole genome shotgun (WGS) entry which is preliminary data.</text>
</comment>
<evidence type="ECO:0000313" key="7">
    <source>
        <dbReference type="Proteomes" id="UP000475545"/>
    </source>
</evidence>
<dbReference type="SUPFAM" id="SSF55781">
    <property type="entry name" value="GAF domain-like"/>
    <property type="match status" value="1"/>
</dbReference>
<proteinExistence type="predicted"/>
<dbReference type="PROSITE" id="PS51078">
    <property type="entry name" value="ICLR_ED"/>
    <property type="match status" value="1"/>
</dbReference>
<evidence type="ECO:0000256" key="2">
    <source>
        <dbReference type="ARBA" id="ARBA00023125"/>
    </source>
</evidence>
<dbReference type="PANTHER" id="PTHR30136">
    <property type="entry name" value="HELIX-TURN-HELIX TRANSCRIPTIONAL REGULATOR, ICLR FAMILY"/>
    <property type="match status" value="1"/>
</dbReference>
<evidence type="ECO:0000259" key="4">
    <source>
        <dbReference type="PROSITE" id="PS51077"/>
    </source>
</evidence>
<dbReference type="SUPFAM" id="SSF46785">
    <property type="entry name" value="Winged helix' DNA-binding domain"/>
    <property type="match status" value="1"/>
</dbReference>
<dbReference type="GO" id="GO:0003700">
    <property type="term" value="F:DNA-binding transcription factor activity"/>
    <property type="evidence" value="ECO:0007669"/>
    <property type="project" value="TreeGrafter"/>
</dbReference>
<dbReference type="InterPro" id="IPR050707">
    <property type="entry name" value="HTH_MetabolicPath_Reg"/>
</dbReference>
<gene>
    <name evidence="6" type="ORF">GIY30_18440</name>
</gene>
<keyword evidence="3" id="KW-0804">Transcription</keyword>
<dbReference type="Gene3D" id="1.10.10.10">
    <property type="entry name" value="Winged helix-like DNA-binding domain superfamily/Winged helix DNA-binding domain"/>
    <property type="match status" value="1"/>
</dbReference>
<dbReference type="InterPro" id="IPR036388">
    <property type="entry name" value="WH-like_DNA-bd_sf"/>
</dbReference>
<evidence type="ECO:0000259" key="5">
    <source>
        <dbReference type="PROSITE" id="PS51078"/>
    </source>
</evidence>
<dbReference type="SMART" id="SM00346">
    <property type="entry name" value="HTH_ICLR"/>
    <property type="match status" value="1"/>
</dbReference>
<dbReference type="InterPro" id="IPR029016">
    <property type="entry name" value="GAF-like_dom_sf"/>
</dbReference>
<dbReference type="GO" id="GO:0003677">
    <property type="term" value="F:DNA binding"/>
    <property type="evidence" value="ECO:0007669"/>
    <property type="project" value="UniProtKB-KW"/>
</dbReference>
<dbReference type="InterPro" id="IPR005471">
    <property type="entry name" value="Tscrpt_reg_IclR_N"/>
</dbReference>
<organism evidence="6 7">
    <name type="scientific">Gordonia mangrovi</name>
    <dbReference type="NCBI Taxonomy" id="2665643"/>
    <lineage>
        <taxon>Bacteria</taxon>
        <taxon>Bacillati</taxon>
        <taxon>Actinomycetota</taxon>
        <taxon>Actinomycetes</taxon>
        <taxon>Mycobacteriales</taxon>
        <taxon>Gordoniaceae</taxon>
        <taxon>Gordonia</taxon>
    </lineage>
</organism>
<evidence type="ECO:0000256" key="3">
    <source>
        <dbReference type="ARBA" id="ARBA00023163"/>
    </source>
</evidence>
<dbReference type="InterPro" id="IPR036390">
    <property type="entry name" value="WH_DNA-bd_sf"/>
</dbReference>
<sequence>MLSDSMVSDSAPASVQSSLPLSMVERMTLIMEAFDRPLARLTLDEVTQHTGLPRSTAHRILDQLVRCGWLIHAKTHYSLGGRALTLGGRERAQHELRSAAADIAQNLASRTGTYVHIATLAGAEVFYLEMFSGRSGSRPGSQVGGRAPAHCTAVGKAILATLTPEYVDNQYADALGNVRTMHSIRDMSALHQELARVRGRNGLALERGECFPGLACLGAAIRSDDGTVGGISVVTPRDQVLEPLAPMVSRAAQAISARLTGPRRPR</sequence>
<name>A0A6L7GTH6_9ACTN</name>
<feature type="domain" description="IclR-ED" evidence="5">
    <location>
        <begin position="82"/>
        <end position="261"/>
    </location>
</feature>
<dbReference type="InterPro" id="IPR014757">
    <property type="entry name" value="Tscrpt_reg_IclR_C"/>
</dbReference>
<evidence type="ECO:0000313" key="6">
    <source>
        <dbReference type="EMBL" id="MXP23319.1"/>
    </source>
</evidence>
<keyword evidence="1" id="KW-0805">Transcription regulation</keyword>
<keyword evidence="2" id="KW-0238">DNA-binding</keyword>
<dbReference type="AlphaFoldDB" id="A0A6L7GTH6"/>
<dbReference type="Pfam" id="PF09339">
    <property type="entry name" value="HTH_IclR"/>
    <property type="match status" value="1"/>
</dbReference>
<evidence type="ECO:0000256" key="1">
    <source>
        <dbReference type="ARBA" id="ARBA00023015"/>
    </source>
</evidence>
<keyword evidence="7" id="KW-1185">Reference proteome</keyword>
<dbReference type="Proteomes" id="UP000475545">
    <property type="component" value="Unassembled WGS sequence"/>
</dbReference>
<dbReference type="Pfam" id="PF01614">
    <property type="entry name" value="IclR_C"/>
    <property type="match status" value="1"/>
</dbReference>
<dbReference type="PANTHER" id="PTHR30136:SF24">
    <property type="entry name" value="HTH-TYPE TRANSCRIPTIONAL REPRESSOR ALLR"/>
    <property type="match status" value="1"/>
</dbReference>
<feature type="domain" description="HTH iclR-type" evidence="4">
    <location>
        <begin position="21"/>
        <end position="81"/>
    </location>
</feature>
<protein>
    <submittedName>
        <fullName evidence="6">Helix-turn-helix domain-containing protein</fullName>
    </submittedName>
</protein>
<dbReference type="GO" id="GO:0045892">
    <property type="term" value="P:negative regulation of DNA-templated transcription"/>
    <property type="evidence" value="ECO:0007669"/>
    <property type="project" value="TreeGrafter"/>
</dbReference>
<dbReference type="PROSITE" id="PS51077">
    <property type="entry name" value="HTH_ICLR"/>
    <property type="match status" value="1"/>
</dbReference>